<sequence>MGDKKKIILLACRPLEAREDGAETLPSSDAGSSSPCKSRRGGRCRRPGKLFASAEMYRNYVQRFSKAAGGNSSSLKMRKAVAGMKTKRGWVSAPPPFPFTSPPKCNAAWDVWEEGRVTVSVSITRVQRVMENPPPNSLICGPFSDL</sequence>
<protein>
    <submittedName>
        <fullName evidence="2">Uncharacterized protein</fullName>
    </submittedName>
</protein>
<feature type="region of interest" description="Disordered" evidence="1">
    <location>
        <begin position="20"/>
        <end position="45"/>
    </location>
</feature>
<organism evidence="2 3">
    <name type="scientific">Scylla paramamosain</name>
    <name type="common">Mud crab</name>
    <dbReference type="NCBI Taxonomy" id="85552"/>
    <lineage>
        <taxon>Eukaryota</taxon>
        <taxon>Metazoa</taxon>
        <taxon>Ecdysozoa</taxon>
        <taxon>Arthropoda</taxon>
        <taxon>Crustacea</taxon>
        <taxon>Multicrustacea</taxon>
        <taxon>Malacostraca</taxon>
        <taxon>Eumalacostraca</taxon>
        <taxon>Eucarida</taxon>
        <taxon>Decapoda</taxon>
        <taxon>Pleocyemata</taxon>
        <taxon>Brachyura</taxon>
        <taxon>Eubrachyura</taxon>
        <taxon>Portunoidea</taxon>
        <taxon>Portunidae</taxon>
        <taxon>Portuninae</taxon>
        <taxon>Scylla</taxon>
    </lineage>
</organism>
<reference evidence="2 3" key="1">
    <citation type="submission" date="2023-03" db="EMBL/GenBank/DDBJ databases">
        <title>High-quality genome of Scylla paramamosain provides insights in environmental adaptation.</title>
        <authorList>
            <person name="Zhang L."/>
        </authorList>
    </citation>
    <scope>NUCLEOTIDE SEQUENCE [LARGE SCALE GENOMIC DNA]</scope>
    <source>
        <strain evidence="2">LZ_2023a</strain>
        <tissue evidence="2">Muscle</tissue>
    </source>
</reference>
<feature type="compositionally biased region" description="Polar residues" evidence="1">
    <location>
        <begin position="25"/>
        <end position="36"/>
    </location>
</feature>
<accession>A0AAW0UEG4</accession>
<dbReference type="Proteomes" id="UP001487740">
    <property type="component" value="Unassembled WGS sequence"/>
</dbReference>
<keyword evidence="3" id="KW-1185">Reference proteome</keyword>
<dbReference type="AlphaFoldDB" id="A0AAW0UEG4"/>
<comment type="caution">
    <text evidence="2">The sequence shown here is derived from an EMBL/GenBank/DDBJ whole genome shotgun (WGS) entry which is preliminary data.</text>
</comment>
<proteinExistence type="predicted"/>
<gene>
    <name evidence="2" type="ORF">O3P69_004565</name>
</gene>
<evidence type="ECO:0000256" key="1">
    <source>
        <dbReference type="SAM" id="MobiDB-lite"/>
    </source>
</evidence>
<evidence type="ECO:0000313" key="3">
    <source>
        <dbReference type="Proteomes" id="UP001487740"/>
    </source>
</evidence>
<dbReference type="EMBL" id="JARAKH010000013">
    <property type="protein sequence ID" value="KAK8397841.1"/>
    <property type="molecule type" value="Genomic_DNA"/>
</dbReference>
<name>A0AAW0UEG4_SCYPA</name>
<evidence type="ECO:0000313" key="2">
    <source>
        <dbReference type="EMBL" id="KAK8397841.1"/>
    </source>
</evidence>